<dbReference type="SUPFAM" id="SSF47384">
    <property type="entry name" value="Homodimeric domain of signal transducing histidine kinase"/>
    <property type="match status" value="1"/>
</dbReference>
<organism evidence="14 15">
    <name type="scientific">Gemmata obscuriglobus</name>
    <dbReference type="NCBI Taxonomy" id="114"/>
    <lineage>
        <taxon>Bacteria</taxon>
        <taxon>Pseudomonadati</taxon>
        <taxon>Planctomycetota</taxon>
        <taxon>Planctomycetia</taxon>
        <taxon>Gemmatales</taxon>
        <taxon>Gemmataceae</taxon>
        <taxon>Gemmata</taxon>
    </lineage>
</organism>
<feature type="domain" description="PAS" evidence="12">
    <location>
        <begin position="379"/>
        <end position="425"/>
    </location>
</feature>
<dbReference type="Gene3D" id="3.40.50.2300">
    <property type="match status" value="2"/>
</dbReference>
<dbReference type="PRINTS" id="PR00344">
    <property type="entry name" value="BCTRLSENSOR"/>
</dbReference>
<evidence type="ECO:0000256" key="8">
    <source>
        <dbReference type="ARBA" id="ARBA00023012"/>
    </source>
</evidence>
<dbReference type="CDD" id="cd00130">
    <property type="entry name" value="PAS"/>
    <property type="match status" value="4"/>
</dbReference>
<evidence type="ECO:0000313" key="14">
    <source>
        <dbReference type="EMBL" id="AWM37493.1"/>
    </source>
</evidence>
<dbReference type="InterPro" id="IPR001789">
    <property type="entry name" value="Sig_transdc_resp-reg_receiver"/>
</dbReference>
<dbReference type="SMART" id="SM00086">
    <property type="entry name" value="PAC"/>
    <property type="match status" value="4"/>
</dbReference>
<dbReference type="CDD" id="cd00082">
    <property type="entry name" value="HisKA"/>
    <property type="match status" value="1"/>
</dbReference>
<evidence type="ECO:0000259" key="13">
    <source>
        <dbReference type="PROSITE" id="PS50113"/>
    </source>
</evidence>
<dbReference type="NCBIfam" id="TIGR00229">
    <property type="entry name" value="sensory_box"/>
    <property type="match status" value="4"/>
</dbReference>
<dbReference type="GO" id="GO:0005524">
    <property type="term" value="F:ATP binding"/>
    <property type="evidence" value="ECO:0007669"/>
    <property type="project" value="UniProtKB-KW"/>
</dbReference>
<dbReference type="Pfam" id="PF00512">
    <property type="entry name" value="HisKA"/>
    <property type="match status" value="1"/>
</dbReference>
<evidence type="ECO:0000259" key="12">
    <source>
        <dbReference type="PROSITE" id="PS50112"/>
    </source>
</evidence>
<dbReference type="AlphaFoldDB" id="A0A2Z3GUS1"/>
<dbReference type="Pfam" id="PF02518">
    <property type="entry name" value="HATPase_c"/>
    <property type="match status" value="1"/>
</dbReference>
<dbReference type="EMBL" id="CP025958">
    <property type="protein sequence ID" value="AWM37493.1"/>
    <property type="molecule type" value="Genomic_DNA"/>
</dbReference>
<evidence type="ECO:0000256" key="3">
    <source>
        <dbReference type="ARBA" id="ARBA00022553"/>
    </source>
</evidence>
<dbReference type="EC" id="2.7.13.3" evidence="2"/>
<dbReference type="SUPFAM" id="SSF55785">
    <property type="entry name" value="PYP-like sensor domain (PAS domain)"/>
    <property type="match status" value="4"/>
</dbReference>
<dbReference type="GO" id="GO:0006355">
    <property type="term" value="P:regulation of DNA-templated transcription"/>
    <property type="evidence" value="ECO:0007669"/>
    <property type="project" value="InterPro"/>
</dbReference>
<proteinExistence type="predicted"/>
<feature type="domain" description="PAS" evidence="12">
    <location>
        <begin position="507"/>
        <end position="574"/>
    </location>
</feature>
<dbReference type="Pfam" id="PF13426">
    <property type="entry name" value="PAS_9"/>
    <property type="match status" value="1"/>
</dbReference>
<dbReference type="Gene3D" id="3.30.565.10">
    <property type="entry name" value="Histidine kinase-like ATPase, C-terminal domain"/>
    <property type="match status" value="1"/>
</dbReference>
<evidence type="ECO:0000259" key="11">
    <source>
        <dbReference type="PROSITE" id="PS50110"/>
    </source>
</evidence>
<evidence type="ECO:0000256" key="2">
    <source>
        <dbReference type="ARBA" id="ARBA00012438"/>
    </source>
</evidence>
<keyword evidence="5" id="KW-0547">Nucleotide-binding</keyword>
<gene>
    <name evidence="14" type="ORF">C1280_11015</name>
</gene>
<dbReference type="Proteomes" id="UP000245802">
    <property type="component" value="Chromosome"/>
</dbReference>
<dbReference type="InterPro" id="IPR000014">
    <property type="entry name" value="PAS"/>
</dbReference>
<evidence type="ECO:0000256" key="9">
    <source>
        <dbReference type="PROSITE-ProRule" id="PRU00169"/>
    </source>
</evidence>
<reference evidence="14 15" key="1">
    <citation type="submission" date="2018-01" db="EMBL/GenBank/DDBJ databases">
        <title>G. obscuriglobus.</title>
        <authorList>
            <person name="Franke J."/>
            <person name="Blomberg W."/>
            <person name="Selmecki A."/>
        </authorList>
    </citation>
    <scope>NUCLEOTIDE SEQUENCE [LARGE SCALE GENOMIC DNA]</scope>
    <source>
        <strain evidence="14 15">DSM 5831</strain>
    </source>
</reference>
<feature type="domain" description="PAC" evidence="13">
    <location>
        <begin position="203"/>
        <end position="253"/>
    </location>
</feature>
<feature type="modified residue" description="4-aspartylphosphate" evidence="9">
    <location>
        <position position="65"/>
    </location>
</feature>
<evidence type="ECO:0000313" key="15">
    <source>
        <dbReference type="Proteomes" id="UP000245802"/>
    </source>
</evidence>
<dbReference type="InterPro" id="IPR003661">
    <property type="entry name" value="HisK_dim/P_dom"/>
</dbReference>
<dbReference type="PROSITE" id="PS50109">
    <property type="entry name" value="HIS_KIN"/>
    <property type="match status" value="1"/>
</dbReference>
<dbReference type="InterPro" id="IPR011006">
    <property type="entry name" value="CheY-like_superfamily"/>
</dbReference>
<keyword evidence="3 9" id="KW-0597">Phosphoprotein</keyword>
<dbReference type="Pfam" id="PF00989">
    <property type="entry name" value="PAS"/>
    <property type="match status" value="1"/>
</dbReference>
<dbReference type="SMART" id="SM00387">
    <property type="entry name" value="HATPase_c"/>
    <property type="match status" value="1"/>
</dbReference>
<dbReference type="Pfam" id="PF00072">
    <property type="entry name" value="Response_reg"/>
    <property type="match status" value="2"/>
</dbReference>
<evidence type="ECO:0000256" key="5">
    <source>
        <dbReference type="ARBA" id="ARBA00022741"/>
    </source>
</evidence>
<dbReference type="InterPro" id="IPR013656">
    <property type="entry name" value="PAS_4"/>
</dbReference>
<feature type="domain" description="Response regulatory" evidence="11">
    <location>
        <begin position="16"/>
        <end position="131"/>
    </location>
</feature>
<dbReference type="SUPFAM" id="SSF52172">
    <property type="entry name" value="CheY-like"/>
    <property type="match status" value="2"/>
</dbReference>
<feature type="domain" description="PAS" evidence="12">
    <location>
        <begin position="254"/>
        <end position="324"/>
    </location>
</feature>
<dbReference type="PROSITE" id="PS50112">
    <property type="entry name" value="PAS"/>
    <property type="match status" value="3"/>
</dbReference>
<dbReference type="PANTHER" id="PTHR43065">
    <property type="entry name" value="SENSOR HISTIDINE KINASE"/>
    <property type="match status" value="1"/>
</dbReference>
<dbReference type="RefSeq" id="WP_010044069.1">
    <property type="nucleotide sequence ID" value="NZ_CP025958.1"/>
</dbReference>
<keyword evidence="7" id="KW-0067">ATP-binding</keyword>
<dbReference type="InterPro" id="IPR004358">
    <property type="entry name" value="Sig_transdc_His_kin-like_C"/>
</dbReference>
<dbReference type="Gene3D" id="1.10.287.130">
    <property type="match status" value="1"/>
</dbReference>
<dbReference type="PROSITE" id="PS50113">
    <property type="entry name" value="PAC"/>
    <property type="match status" value="4"/>
</dbReference>
<sequence>MIAPPTLAHVGAPSATVLIVEDDAGLAELEQVRLEDAGYRVLVAATAAGALAALATTEVDLILLDYRLPDDTDGLDFYVQVKAAGYDVPVILVTGFSSEATVIRALRLGVRDFVTKSIEYLDYLPDAVERALGQVRTECQLASLIAAAHDAIIGAGPDRRVTLFNPAAERMFRCPAAGALGRPVGDFIPGTPSAGDGDAAPAQAFPARGIRQGGDEFPAEVSVSLGSTGGRRFYTLIVRDVTERERMASELRRTGELLGAVVEGTTDAIFVKDRAGRYLLANSAAAAVMGRPAAEVLGRSDADLFDPVSARVIRSNDLEVIETGRVVTDEEALTTGGQLRTFSVTKAPHRNADGAVVGVLGISRDVTERNRLAGERDALLARLRLQIERMPLGYILFGADARVVEWNPAAERIFGHPRSAALGMSGFDLMPASSQHEAGVLFERIRSGDMSAHSVNENLTRDGRVIVCEWHNTPLFGDDGRFTGFLCLTQDVTARRAAEEALRVRDRAIQAVTQGILISDAEHPDHPVVFASPGFERLTGYTAAEVMGRNWHLLQGRDTSAEAVAQVRAAVRAGVPCAVELLNYKKDGSPFWSELSISPVRDATGRLTHFIGVHTDVTRRRNLEDQFRQAQKMDALGRLAGGVAHDFNNLLTVINGYSTLLLNEVGPKSPLREHIEEIRHAGKRSADLTRQLLAFSRQQVLAPQVLDLSTVTRGTEKLLRQLLGADIRLRVSAGARVWPVRADPGQIEQVLMNLAVNARDAMPTGGALTVEIGNAELDEGYAREHRGARPGPHVRLSVSDTGTGMSQDVLSRIFEPFFTTKAAGHGTGLGLSTVYGIVEQSAGHLAVTSAPGAGTRFDIYFPRAAEPAAPGPVTVPTVSPAGGAETVLVVEDDARVRAFARLTLTARGYKVLEASDGAEALAVAAAHPGPIHLLLTDVVLPGASGRVVAEQLRAGRPGLEVLFMSGYTDGSLLKYGVRCDTEHFLPKPFLSESLAAKVREALDHSQHLRSRTG</sequence>
<dbReference type="InterPro" id="IPR036890">
    <property type="entry name" value="HATPase_C_sf"/>
</dbReference>
<comment type="catalytic activity">
    <reaction evidence="1">
        <text>ATP + protein L-histidine = ADP + protein N-phospho-L-histidine.</text>
        <dbReference type="EC" id="2.7.13.3"/>
    </reaction>
</comment>
<evidence type="ECO:0000256" key="1">
    <source>
        <dbReference type="ARBA" id="ARBA00000085"/>
    </source>
</evidence>
<keyword evidence="8" id="KW-0902">Two-component regulatory system</keyword>
<dbReference type="InterPro" id="IPR003594">
    <property type="entry name" value="HATPase_dom"/>
</dbReference>
<evidence type="ECO:0000256" key="4">
    <source>
        <dbReference type="ARBA" id="ARBA00022679"/>
    </source>
</evidence>
<dbReference type="Pfam" id="PF08448">
    <property type="entry name" value="PAS_4"/>
    <property type="match status" value="2"/>
</dbReference>
<evidence type="ECO:0000256" key="6">
    <source>
        <dbReference type="ARBA" id="ARBA00022777"/>
    </source>
</evidence>
<evidence type="ECO:0000259" key="10">
    <source>
        <dbReference type="PROSITE" id="PS50109"/>
    </source>
</evidence>
<dbReference type="InterPro" id="IPR035965">
    <property type="entry name" value="PAS-like_dom_sf"/>
</dbReference>
<dbReference type="InterPro" id="IPR001610">
    <property type="entry name" value="PAC"/>
</dbReference>
<dbReference type="KEGG" id="gog:C1280_11015"/>
<feature type="domain" description="Response regulatory" evidence="11">
    <location>
        <begin position="886"/>
        <end position="1002"/>
    </location>
</feature>
<dbReference type="SMART" id="SM00091">
    <property type="entry name" value="PAS"/>
    <property type="match status" value="4"/>
</dbReference>
<dbReference type="OrthoDB" id="5287556at2"/>
<keyword evidence="6 14" id="KW-0418">Kinase</keyword>
<dbReference type="SMART" id="SM00448">
    <property type="entry name" value="REC"/>
    <property type="match status" value="2"/>
</dbReference>
<dbReference type="GO" id="GO:0000155">
    <property type="term" value="F:phosphorelay sensor kinase activity"/>
    <property type="evidence" value="ECO:0007669"/>
    <property type="project" value="InterPro"/>
</dbReference>
<dbReference type="Gene3D" id="3.30.450.20">
    <property type="entry name" value="PAS domain"/>
    <property type="match status" value="4"/>
</dbReference>
<feature type="modified residue" description="4-aspartylphosphate" evidence="9">
    <location>
        <position position="937"/>
    </location>
</feature>
<keyword evidence="4" id="KW-0808">Transferase</keyword>
<dbReference type="InterPro" id="IPR036097">
    <property type="entry name" value="HisK_dim/P_sf"/>
</dbReference>
<evidence type="ECO:0000256" key="7">
    <source>
        <dbReference type="ARBA" id="ARBA00022840"/>
    </source>
</evidence>
<feature type="domain" description="Histidine kinase" evidence="10">
    <location>
        <begin position="642"/>
        <end position="865"/>
    </location>
</feature>
<feature type="domain" description="PAC" evidence="13">
    <location>
        <begin position="326"/>
        <end position="378"/>
    </location>
</feature>
<protein>
    <recommendedName>
        <fullName evidence="2">histidine kinase</fullName>
        <ecNumber evidence="2">2.7.13.3</ecNumber>
    </recommendedName>
</protein>
<keyword evidence="15" id="KW-1185">Reference proteome</keyword>
<name>A0A2Z3GUS1_9BACT</name>
<feature type="domain" description="PAC" evidence="13">
    <location>
        <begin position="448"/>
        <end position="504"/>
    </location>
</feature>
<dbReference type="PANTHER" id="PTHR43065:SF42">
    <property type="entry name" value="TWO-COMPONENT SENSOR PPRA"/>
    <property type="match status" value="1"/>
</dbReference>
<dbReference type="SUPFAM" id="SSF55874">
    <property type="entry name" value="ATPase domain of HSP90 chaperone/DNA topoisomerase II/histidine kinase"/>
    <property type="match status" value="1"/>
</dbReference>
<dbReference type="PROSITE" id="PS50110">
    <property type="entry name" value="RESPONSE_REGULATORY"/>
    <property type="match status" value="2"/>
</dbReference>
<dbReference type="InterPro" id="IPR013767">
    <property type="entry name" value="PAS_fold"/>
</dbReference>
<dbReference type="SMART" id="SM00388">
    <property type="entry name" value="HisKA"/>
    <property type="match status" value="1"/>
</dbReference>
<accession>A0A2Z3GUS1</accession>
<dbReference type="InterPro" id="IPR005467">
    <property type="entry name" value="His_kinase_dom"/>
</dbReference>
<feature type="domain" description="PAC" evidence="13">
    <location>
        <begin position="577"/>
        <end position="629"/>
    </location>
</feature>
<dbReference type="InterPro" id="IPR000700">
    <property type="entry name" value="PAS-assoc_C"/>
</dbReference>